<gene>
    <name evidence="2" type="ORF">AVEN_221337_1</name>
</gene>
<sequence>MPRAPFTLAKPLMMAEGEIIILCPKRRLPSLRHCSTHVKKTPITVLGCSSELFEKSICYPLKLIPLDMVQLTKSLSQELKKEANSKQCSSDGPPSQDGPHNFEPLIYDEDVTWAPTRLPPPTTSLTIVRTFETYDVRVGNAPGPHIHSGPLGGIKFEPGNLL</sequence>
<name>A0A4Y2AYF3_ARAVE</name>
<evidence type="ECO:0000313" key="2">
    <source>
        <dbReference type="EMBL" id="GBL85122.1"/>
    </source>
</evidence>
<reference evidence="2 3" key="1">
    <citation type="journal article" date="2019" name="Sci. Rep.">
        <title>Orb-weaving spider Araneus ventricosus genome elucidates the spidroin gene catalogue.</title>
        <authorList>
            <person name="Kono N."/>
            <person name="Nakamura H."/>
            <person name="Ohtoshi R."/>
            <person name="Moran D.A.P."/>
            <person name="Shinohara A."/>
            <person name="Yoshida Y."/>
            <person name="Fujiwara M."/>
            <person name="Mori M."/>
            <person name="Tomita M."/>
            <person name="Arakawa K."/>
        </authorList>
    </citation>
    <scope>NUCLEOTIDE SEQUENCE [LARGE SCALE GENOMIC DNA]</scope>
</reference>
<protein>
    <submittedName>
        <fullName evidence="2">Uncharacterized protein</fullName>
    </submittedName>
</protein>
<dbReference type="AlphaFoldDB" id="A0A4Y2AYF3"/>
<evidence type="ECO:0000256" key="1">
    <source>
        <dbReference type="SAM" id="MobiDB-lite"/>
    </source>
</evidence>
<organism evidence="2 3">
    <name type="scientific">Araneus ventricosus</name>
    <name type="common">Orbweaver spider</name>
    <name type="synonym">Epeira ventricosa</name>
    <dbReference type="NCBI Taxonomy" id="182803"/>
    <lineage>
        <taxon>Eukaryota</taxon>
        <taxon>Metazoa</taxon>
        <taxon>Ecdysozoa</taxon>
        <taxon>Arthropoda</taxon>
        <taxon>Chelicerata</taxon>
        <taxon>Arachnida</taxon>
        <taxon>Araneae</taxon>
        <taxon>Araneomorphae</taxon>
        <taxon>Entelegynae</taxon>
        <taxon>Araneoidea</taxon>
        <taxon>Araneidae</taxon>
        <taxon>Araneus</taxon>
    </lineage>
</organism>
<evidence type="ECO:0000313" key="3">
    <source>
        <dbReference type="Proteomes" id="UP000499080"/>
    </source>
</evidence>
<accession>A0A4Y2AYF3</accession>
<keyword evidence="3" id="KW-1185">Reference proteome</keyword>
<dbReference type="Proteomes" id="UP000499080">
    <property type="component" value="Unassembled WGS sequence"/>
</dbReference>
<comment type="caution">
    <text evidence="2">The sequence shown here is derived from an EMBL/GenBank/DDBJ whole genome shotgun (WGS) entry which is preliminary data.</text>
</comment>
<proteinExistence type="predicted"/>
<dbReference type="EMBL" id="BGPR01000041">
    <property type="protein sequence ID" value="GBL85122.1"/>
    <property type="molecule type" value="Genomic_DNA"/>
</dbReference>
<feature type="region of interest" description="Disordered" evidence="1">
    <location>
        <begin position="82"/>
        <end position="101"/>
    </location>
</feature>